<proteinExistence type="predicted"/>
<evidence type="ECO:0000256" key="3">
    <source>
        <dbReference type="ARBA" id="ARBA00022692"/>
    </source>
</evidence>
<feature type="transmembrane region" description="Helical" evidence="6">
    <location>
        <begin position="435"/>
        <end position="452"/>
    </location>
</feature>
<keyword evidence="5 6" id="KW-0472">Membrane</keyword>
<dbReference type="PANTHER" id="PTHR42770">
    <property type="entry name" value="AMINO ACID TRANSPORTER-RELATED"/>
    <property type="match status" value="1"/>
</dbReference>
<dbReference type="AlphaFoldDB" id="A0A1B1NA74"/>
<dbReference type="EMBL" id="CP014989">
    <property type="protein sequence ID" value="ANS78329.1"/>
    <property type="molecule type" value="Genomic_DNA"/>
</dbReference>
<gene>
    <name evidence="7" type="ORF">SGUI_0933</name>
</gene>
<reference evidence="7 8" key="1">
    <citation type="submission" date="2016-03" db="EMBL/GenBank/DDBJ databases">
        <title>Shallow-sea hydrothermal system.</title>
        <authorList>
            <person name="Tang K."/>
        </authorList>
    </citation>
    <scope>NUCLEOTIDE SEQUENCE [LARGE SCALE GENOMIC DNA]</scope>
    <source>
        <strain evidence="7 8">JLT9</strain>
    </source>
</reference>
<evidence type="ECO:0000313" key="7">
    <source>
        <dbReference type="EMBL" id="ANS78329.1"/>
    </source>
</evidence>
<feature type="transmembrane region" description="Helical" evidence="6">
    <location>
        <begin position="138"/>
        <end position="158"/>
    </location>
</feature>
<dbReference type="KEGG" id="serj:SGUI_0933"/>
<feature type="transmembrane region" description="Helical" evidence="6">
    <location>
        <begin position="197"/>
        <end position="219"/>
    </location>
</feature>
<sequence>MAEDSSTGFVRQLGRWDALAIGVGAMIGFGWVVLTGEWLVGAGTLGAVLAFVVGGVIMALIGLTYAELVAAMPHAGGEHNYVMRAMGSRWAFVASWALVGGYVTIAAFEAVALPRTAAYLFPSLESVQLWSVAGSPVYLGWGLVGTLAAVVLTAINIIGIRPASMIQTFIVLFLVIIAGLMVVGAGVGGSLEFAQPLFTGGFGGFATVLVVVPFLFVGFDVIPQSAEEIDLPFPMIGKMIVLSVSLAALFYIIIVGASGLAMDRETLVDSDLATADAMAALWGSDAFGTVLVAGGIAGILTSWNAFLIGGSRLLYALGRSGMLPAVFGKLHPRFRTPTAALLFIGVLSAAAPWLGADALGWLVDSGSPSIVLGYLLVTVAFLVLRRREPDMDRPLRIGGAGGAGVGIGVVALVLTAGLATLYLPGMPSSLPIEPWVLFGLWWLLGVVLLLRVPSVAGGPDAEERVLSRLPGS</sequence>
<protein>
    <submittedName>
        <fullName evidence="7">Amino acid permease-associated region</fullName>
    </submittedName>
</protein>
<accession>A0A1B1NA74</accession>
<organism evidence="7 8">
    <name type="scientific">Serinicoccus hydrothermalis</name>
    <dbReference type="NCBI Taxonomy" id="1758689"/>
    <lineage>
        <taxon>Bacteria</taxon>
        <taxon>Bacillati</taxon>
        <taxon>Actinomycetota</taxon>
        <taxon>Actinomycetes</taxon>
        <taxon>Micrococcales</taxon>
        <taxon>Ornithinimicrobiaceae</taxon>
        <taxon>Serinicoccus</taxon>
    </lineage>
</organism>
<evidence type="ECO:0000256" key="5">
    <source>
        <dbReference type="ARBA" id="ARBA00023136"/>
    </source>
</evidence>
<feature type="transmembrane region" description="Helical" evidence="6">
    <location>
        <begin position="336"/>
        <end position="354"/>
    </location>
</feature>
<name>A0A1B1NA74_9MICO</name>
<feature type="transmembrane region" description="Helical" evidence="6">
    <location>
        <begin position="366"/>
        <end position="385"/>
    </location>
</feature>
<dbReference type="RefSeq" id="WP_066636954.1">
    <property type="nucleotide sequence ID" value="NZ_CP014989.1"/>
</dbReference>
<keyword evidence="8" id="KW-1185">Reference proteome</keyword>
<dbReference type="PANTHER" id="PTHR42770:SF7">
    <property type="entry name" value="MEMBRANE PROTEIN"/>
    <property type="match status" value="1"/>
</dbReference>
<dbReference type="PIRSF" id="PIRSF006060">
    <property type="entry name" value="AA_transporter"/>
    <property type="match status" value="1"/>
</dbReference>
<keyword evidence="4 6" id="KW-1133">Transmembrane helix</keyword>
<evidence type="ECO:0000256" key="2">
    <source>
        <dbReference type="ARBA" id="ARBA00022475"/>
    </source>
</evidence>
<dbReference type="Proteomes" id="UP000092482">
    <property type="component" value="Chromosome"/>
</dbReference>
<feature type="transmembrane region" description="Helical" evidence="6">
    <location>
        <begin position="290"/>
        <end position="315"/>
    </location>
</feature>
<dbReference type="InterPro" id="IPR050367">
    <property type="entry name" value="APC_superfamily"/>
</dbReference>
<feature type="transmembrane region" description="Helical" evidence="6">
    <location>
        <begin position="46"/>
        <end position="69"/>
    </location>
</feature>
<evidence type="ECO:0000256" key="1">
    <source>
        <dbReference type="ARBA" id="ARBA00004651"/>
    </source>
</evidence>
<dbReference type="OrthoDB" id="9762947at2"/>
<dbReference type="STRING" id="1758689.SGUI_0933"/>
<feature type="transmembrane region" description="Helical" evidence="6">
    <location>
        <begin position="170"/>
        <end position="191"/>
    </location>
</feature>
<evidence type="ECO:0000313" key="8">
    <source>
        <dbReference type="Proteomes" id="UP000092482"/>
    </source>
</evidence>
<dbReference type="PATRIC" id="fig|1758689.4.peg.969"/>
<evidence type="ECO:0000256" key="6">
    <source>
        <dbReference type="SAM" id="Phobius"/>
    </source>
</evidence>
<evidence type="ECO:0000256" key="4">
    <source>
        <dbReference type="ARBA" id="ARBA00022989"/>
    </source>
</evidence>
<feature type="transmembrane region" description="Helical" evidence="6">
    <location>
        <begin position="240"/>
        <end position="262"/>
    </location>
</feature>
<feature type="transmembrane region" description="Helical" evidence="6">
    <location>
        <begin position="16"/>
        <end position="34"/>
    </location>
</feature>
<dbReference type="GO" id="GO:0005886">
    <property type="term" value="C:plasma membrane"/>
    <property type="evidence" value="ECO:0007669"/>
    <property type="project" value="UniProtKB-SubCell"/>
</dbReference>
<keyword evidence="2" id="KW-1003">Cell membrane</keyword>
<dbReference type="Pfam" id="PF13520">
    <property type="entry name" value="AA_permease_2"/>
    <property type="match status" value="1"/>
</dbReference>
<keyword evidence="3 6" id="KW-0812">Transmembrane</keyword>
<feature type="transmembrane region" description="Helical" evidence="6">
    <location>
        <begin position="397"/>
        <end position="423"/>
    </location>
</feature>
<feature type="transmembrane region" description="Helical" evidence="6">
    <location>
        <begin position="90"/>
        <end position="113"/>
    </location>
</feature>
<dbReference type="InterPro" id="IPR002293">
    <property type="entry name" value="AA/rel_permease1"/>
</dbReference>
<dbReference type="GO" id="GO:0022857">
    <property type="term" value="F:transmembrane transporter activity"/>
    <property type="evidence" value="ECO:0007669"/>
    <property type="project" value="InterPro"/>
</dbReference>
<dbReference type="Gene3D" id="1.20.1740.10">
    <property type="entry name" value="Amino acid/polyamine transporter I"/>
    <property type="match status" value="1"/>
</dbReference>
<comment type="subcellular location">
    <subcellularLocation>
        <location evidence="1">Cell membrane</location>
        <topology evidence="1">Multi-pass membrane protein</topology>
    </subcellularLocation>
</comment>